<reference evidence="2" key="2">
    <citation type="submission" date="2020-09" db="EMBL/GenBank/DDBJ databases">
        <authorList>
            <person name="Sun Q."/>
            <person name="Sedlacek I."/>
        </authorList>
    </citation>
    <scope>NUCLEOTIDE SEQUENCE</scope>
    <source>
        <strain evidence="2">CCM 7684</strain>
    </source>
</reference>
<accession>A0A8J2YKT5</accession>
<feature type="domain" description="BioF2-like acetyltransferase" evidence="1">
    <location>
        <begin position="159"/>
        <end position="298"/>
    </location>
</feature>
<organism evidence="2 3">
    <name type="scientific">Agaricicola taiwanensis</name>
    <dbReference type="NCBI Taxonomy" id="591372"/>
    <lineage>
        <taxon>Bacteria</taxon>
        <taxon>Pseudomonadati</taxon>
        <taxon>Pseudomonadota</taxon>
        <taxon>Alphaproteobacteria</taxon>
        <taxon>Rhodobacterales</taxon>
        <taxon>Paracoccaceae</taxon>
        <taxon>Agaricicola</taxon>
    </lineage>
</organism>
<dbReference type="SUPFAM" id="SSF55729">
    <property type="entry name" value="Acyl-CoA N-acyltransferases (Nat)"/>
    <property type="match status" value="1"/>
</dbReference>
<keyword evidence="3" id="KW-1185">Reference proteome</keyword>
<dbReference type="AlphaFoldDB" id="A0A8J2YKT5"/>
<dbReference type="Pfam" id="PF13480">
    <property type="entry name" value="Acetyltransf_6"/>
    <property type="match status" value="1"/>
</dbReference>
<evidence type="ECO:0000313" key="2">
    <source>
        <dbReference type="EMBL" id="GGE49981.1"/>
    </source>
</evidence>
<dbReference type="Gene3D" id="3.40.630.30">
    <property type="match status" value="1"/>
</dbReference>
<gene>
    <name evidence="2" type="ORF">GCM10007276_28900</name>
</gene>
<evidence type="ECO:0000259" key="1">
    <source>
        <dbReference type="Pfam" id="PF13480"/>
    </source>
</evidence>
<protein>
    <recommendedName>
        <fullName evidence="1">BioF2-like acetyltransferase domain-containing protein</fullName>
    </recommendedName>
</protein>
<dbReference type="InterPro" id="IPR038740">
    <property type="entry name" value="BioF2-like_GNAT_dom"/>
</dbReference>
<sequence>MKADEPRWRRLVDAARGTAPFQTFDWLYASAKACEDRGGGIAIVTVTRDGELTVAVPLAIEKEMGVTVARWLGEPLIQYGDAVVSRDAGPSDIEAASSAMRKLPVDVLLLKNVRKGSMVNGVLSSSGAAAISDETARYLDLRTLTASEDFAAWTRNSAAKRAGSAARRLAKLGEISFIAVEGEEARDWARAALALKRQWLTERGIVGTPLHDDRLCEMMIGLSAAPGCMVSVLTLDGKLAAAEIGFFHEGHYAAYLGAFDSALHKYSPGLVQMLYTIEECRRRGVAIYDLLPPDDEYKVRWTSHAAGTATFAEARTALGRAYLQIARLRPAVKKLYHRLPQQVRAGARRSLSRVMPWAVVAAVADAALS</sequence>
<dbReference type="Proteomes" id="UP000602745">
    <property type="component" value="Unassembled WGS sequence"/>
</dbReference>
<proteinExistence type="predicted"/>
<comment type="caution">
    <text evidence="2">The sequence shown here is derived from an EMBL/GenBank/DDBJ whole genome shotgun (WGS) entry which is preliminary data.</text>
</comment>
<reference evidence="2" key="1">
    <citation type="journal article" date="2014" name="Int. J. Syst. Evol. Microbiol.">
        <title>Complete genome sequence of Corynebacterium casei LMG S-19264T (=DSM 44701T), isolated from a smear-ripened cheese.</title>
        <authorList>
            <consortium name="US DOE Joint Genome Institute (JGI-PGF)"/>
            <person name="Walter F."/>
            <person name="Albersmeier A."/>
            <person name="Kalinowski J."/>
            <person name="Ruckert C."/>
        </authorList>
    </citation>
    <scope>NUCLEOTIDE SEQUENCE</scope>
    <source>
        <strain evidence="2">CCM 7684</strain>
    </source>
</reference>
<dbReference type="InterPro" id="IPR016181">
    <property type="entry name" value="Acyl_CoA_acyltransferase"/>
</dbReference>
<name>A0A8J2YKT5_9RHOB</name>
<evidence type="ECO:0000313" key="3">
    <source>
        <dbReference type="Proteomes" id="UP000602745"/>
    </source>
</evidence>
<dbReference type="RefSeq" id="WP_188410524.1">
    <property type="nucleotide sequence ID" value="NZ_BMCP01000004.1"/>
</dbReference>
<dbReference type="EMBL" id="BMCP01000004">
    <property type="protein sequence ID" value="GGE49981.1"/>
    <property type="molecule type" value="Genomic_DNA"/>
</dbReference>